<gene>
    <name evidence="2" type="ordered locus">Cyan7822_1598</name>
</gene>
<dbReference type="KEGG" id="cyj:Cyan7822_1598"/>
<dbReference type="GO" id="GO:0016791">
    <property type="term" value="F:phosphatase activity"/>
    <property type="evidence" value="ECO:0007669"/>
    <property type="project" value="TreeGrafter"/>
</dbReference>
<dbReference type="HOGENOM" id="CLU_075026_0_0_3"/>
<dbReference type="EMBL" id="CP002198">
    <property type="protein sequence ID" value="ADN13589.1"/>
    <property type="molecule type" value="Genomic_DNA"/>
</dbReference>
<protein>
    <submittedName>
        <fullName evidence="2">HAD-superfamily hydrolase, subfamily IIB</fullName>
    </submittedName>
</protein>
<evidence type="ECO:0000313" key="3">
    <source>
        <dbReference type="Proteomes" id="UP000008206"/>
    </source>
</evidence>
<dbReference type="AlphaFoldDB" id="E0U6E6"/>
<dbReference type="InterPro" id="IPR006380">
    <property type="entry name" value="SPP-like_dom"/>
</dbReference>
<dbReference type="Pfam" id="PF05116">
    <property type="entry name" value="S6PP"/>
    <property type="match status" value="1"/>
</dbReference>
<reference evidence="3" key="1">
    <citation type="journal article" date="2011" name="MBio">
        <title>Novel metabolic attributes of the genus Cyanothece, comprising a group of unicellular nitrogen-fixing Cyanobacteria.</title>
        <authorList>
            <person name="Bandyopadhyay A."/>
            <person name="Elvitigala T."/>
            <person name="Welsh E."/>
            <person name="Stockel J."/>
            <person name="Liberton M."/>
            <person name="Min H."/>
            <person name="Sherman L.A."/>
            <person name="Pakrasi H.B."/>
        </authorList>
    </citation>
    <scope>NUCLEOTIDE SEQUENCE [LARGE SCALE GENOMIC DNA]</scope>
    <source>
        <strain evidence="3">PCC 7822</strain>
    </source>
</reference>
<dbReference type="STRING" id="497965.Cyan7822_1598"/>
<dbReference type="GO" id="GO:0005829">
    <property type="term" value="C:cytosol"/>
    <property type="evidence" value="ECO:0007669"/>
    <property type="project" value="TreeGrafter"/>
</dbReference>
<name>E0U6E6_GLOV7</name>
<dbReference type="InterPro" id="IPR036412">
    <property type="entry name" value="HAD-like_sf"/>
</dbReference>
<dbReference type="GO" id="GO:0000287">
    <property type="term" value="F:magnesium ion binding"/>
    <property type="evidence" value="ECO:0007669"/>
    <property type="project" value="TreeGrafter"/>
</dbReference>
<evidence type="ECO:0000259" key="1">
    <source>
        <dbReference type="Pfam" id="PF05116"/>
    </source>
</evidence>
<dbReference type="OrthoDB" id="9814970at2"/>
<dbReference type="PANTHER" id="PTHR10000">
    <property type="entry name" value="PHOSPHOSERINE PHOSPHATASE"/>
    <property type="match status" value="1"/>
</dbReference>
<feature type="domain" description="Sucrose phosphatase-like" evidence="1">
    <location>
        <begin position="19"/>
        <end position="223"/>
    </location>
</feature>
<dbReference type="Gene3D" id="3.40.50.1000">
    <property type="entry name" value="HAD superfamily/HAD-like"/>
    <property type="match status" value="1"/>
</dbReference>
<dbReference type="Proteomes" id="UP000008206">
    <property type="component" value="Chromosome"/>
</dbReference>
<keyword evidence="2" id="KW-0378">Hydrolase</keyword>
<dbReference type="PANTHER" id="PTHR10000:SF8">
    <property type="entry name" value="HAD SUPERFAMILY HYDROLASE-LIKE, TYPE 3"/>
    <property type="match status" value="1"/>
</dbReference>
<dbReference type="SUPFAM" id="SSF56784">
    <property type="entry name" value="HAD-like"/>
    <property type="match status" value="1"/>
</dbReference>
<dbReference type="eggNOG" id="COG0561">
    <property type="taxonomic scope" value="Bacteria"/>
</dbReference>
<accession>E0U6E6</accession>
<dbReference type="Gene3D" id="3.90.1070.10">
    <property type="match status" value="1"/>
</dbReference>
<dbReference type="InterPro" id="IPR023214">
    <property type="entry name" value="HAD_sf"/>
</dbReference>
<sequence length="258" mass="29031">MALLPISEAVVKDDFTTVALLASDFDGTLTHQGKLTATVIKKLSALAAAEIPVLIITGRSAGWVEAINSYLPVTGAIAENGGLYYSQKRETPEILTPIVDFIEHRNSLKRTFEIFKTHFPNLQESADNRFRITDWTFDVTGLTLSDLQKLIKLSHQCGWDFTYSTVQCHIKPLQQNKADSLLQVIQKYFPQLKSEQVLTIGDSPNDESLFNPQIFPLSVGVNNVLHYKDKLNYYPKFVTNKSESEGFCELVDLLFKNQ</sequence>
<dbReference type="RefSeq" id="WP_013321696.1">
    <property type="nucleotide sequence ID" value="NC_014501.1"/>
</dbReference>
<proteinExistence type="predicted"/>
<dbReference type="InterPro" id="IPR006379">
    <property type="entry name" value="HAD-SF_hydro_IIB"/>
</dbReference>
<keyword evidence="3" id="KW-1185">Reference proteome</keyword>
<evidence type="ECO:0000313" key="2">
    <source>
        <dbReference type="EMBL" id="ADN13589.1"/>
    </source>
</evidence>
<dbReference type="NCBIfam" id="TIGR01484">
    <property type="entry name" value="HAD-SF-IIB"/>
    <property type="match status" value="1"/>
</dbReference>
<organism evidence="2 3">
    <name type="scientific">Gloeothece verrucosa (strain PCC 7822)</name>
    <name type="common">Cyanothece sp. (strain PCC 7822)</name>
    <dbReference type="NCBI Taxonomy" id="497965"/>
    <lineage>
        <taxon>Bacteria</taxon>
        <taxon>Bacillati</taxon>
        <taxon>Cyanobacteriota</taxon>
        <taxon>Cyanophyceae</taxon>
        <taxon>Oscillatoriophycideae</taxon>
        <taxon>Chroococcales</taxon>
        <taxon>Aphanothecaceae</taxon>
        <taxon>Gloeothece</taxon>
        <taxon>Gloeothece verrucosa</taxon>
    </lineage>
</organism>